<sequence length="112" mass="11956">MTIIHEDVVCAFCGCLCDDLKVEVEDNKITKVNNACAIGRNKLMHAQTDCTALKVNGREAAWGEALAEAAKILVKAKSPLVYGLSSTTSEAVREAVALTELIKGTVDNPSSY</sequence>
<reference evidence="2" key="1">
    <citation type="submission" date="2016-11" db="EMBL/GenBank/DDBJ databases">
        <authorList>
            <person name="Varghese N."/>
            <person name="Submissions S."/>
        </authorList>
    </citation>
    <scope>NUCLEOTIDE SEQUENCE [LARGE SCALE GENOMIC DNA]</scope>
    <source>
        <strain evidence="2">DSM 15449</strain>
    </source>
</reference>
<evidence type="ECO:0000313" key="1">
    <source>
        <dbReference type="EMBL" id="SHH70225.1"/>
    </source>
</evidence>
<accession>A0A1M5V4T4</accession>
<name>A0A1M5V4T4_9FIRM</name>
<keyword evidence="2" id="KW-1185">Reference proteome</keyword>
<dbReference type="RefSeq" id="WP_200797868.1">
    <property type="nucleotide sequence ID" value="NZ_FQXJ01000004.1"/>
</dbReference>
<dbReference type="Proteomes" id="UP000183954">
    <property type="component" value="Unassembled WGS sequence"/>
</dbReference>
<organism evidence="1 2">
    <name type="scientific">Desulfosporosinus lacus DSM 15449</name>
    <dbReference type="NCBI Taxonomy" id="1121420"/>
    <lineage>
        <taxon>Bacteria</taxon>
        <taxon>Bacillati</taxon>
        <taxon>Bacillota</taxon>
        <taxon>Clostridia</taxon>
        <taxon>Eubacteriales</taxon>
        <taxon>Desulfitobacteriaceae</taxon>
        <taxon>Desulfosporosinus</taxon>
    </lineage>
</organism>
<protein>
    <submittedName>
        <fullName evidence="1">Formylmethanofuran dehydrogenase subunit B</fullName>
    </submittedName>
</protein>
<dbReference type="STRING" id="1121420.SAMN02746098_01199"/>
<dbReference type="SUPFAM" id="SSF53706">
    <property type="entry name" value="Formate dehydrogenase/DMSO reductase, domains 1-3"/>
    <property type="match status" value="1"/>
</dbReference>
<proteinExistence type="predicted"/>
<gene>
    <name evidence="1" type="ORF">SAMN02746098_01199</name>
</gene>
<dbReference type="AlphaFoldDB" id="A0A1M5V4T4"/>
<dbReference type="EMBL" id="FQXJ01000004">
    <property type="protein sequence ID" value="SHH70225.1"/>
    <property type="molecule type" value="Genomic_DNA"/>
</dbReference>
<evidence type="ECO:0000313" key="2">
    <source>
        <dbReference type="Proteomes" id="UP000183954"/>
    </source>
</evidence>